<proteinExistence type="predicted"/>
<dbReference type="SUPFAM" id="SSF46689">
    <property type="entry name" value="Homeodomain-like"/>
    <property type="match status" value="1"/>
</dbReference>
<evidence type="ECO:0000256" key="2">
    <source>
        <dbReference type="ARBA" id="ARBA00023125"/>
    </source>
</evidence>
<protein>
    <submittedName>
        <fullName evidence="6">HTH-type transcriptional regulator YfiR</fullName>
    </submittedName>
</protein>
<reference evidence="7" key="1">
    <citation type="submission" date="2019-11" db="EMBL/GenBank/DDBJ databases">
        <title>Complete genome sequence of Corynebacterium kalinowskii 1959, a novel Corynebacterium species isolated from soil of a small paddock in Vilsendorf, Germany.</title>
        <authorList>
            <person name="Schaffert L."/>
            <person name="Ruwe M."/>
            <person name="Milse J."/>
            <person name="Hanuschka K."/>
            <person name="Ortseifen V."/>
            <person name="Droste J."/>
            <person name="Brandt D."/>
            <person name="Schlueter L."/>
            <person name="Kutter Y."/>
            <person name="Vinke S."/>
            <person name="Viehoefer P."/>
            <person name="Jacob L."/>
            <person name="Luebke N.-C."/>
            <person name="Schulte-Berndt E."/>
            <person name="Hain C."/>
            <person name="Linder M."/>
            <person name="Schmidt P."/>
            <person name="Wollenschlaeger L."/>
            <person name="Luttermann T."/>
            <person name="Thieme E."/>
            <person name="Hassa J."/>
            <person name="Haak M."/>
            <person name="Wittchen M."/>
            <person name="Mentz A."/>
            <person name="Persicke M."/>
            <person name="Busche T."/>
            <person name="Ruckert C."/>
        </authorList>
    </citation>
    <scope>NUCLEOTIDE SEQUENCE [LARGE SCALE GENOMIC DNA]</scope>
    <source>
        <strain evidence="7">1959</strain>
    </source>
</reference>
<gene>
    <name evidence="6" type="primary">yfiR</name>
    <name evidence="6" type="ORF">CKALI_08090</name>
</gene>
<dbReference type="PANTHER" id="PTHR30055:SF234">
    <property type="entry name" value="HTH-TYPE TRANSCRIPTIONAL REGULATOR BETI"/>
    <property type="match status" value="1"/>
</dbReference>
<name>A0A6B8W521_9CORY</name>
<feature type="DNA-binding region" description="H-T-H motif" evidence="4">
    <location>
        <begin position="33"/>
        <end position="52"/>
    </location>
</feature>
<dbReference type="PRINTS" id="PR00455">
    <property type="entry name" value="HTHTETR"/>
</dbReference>
<dbReference type="InterPro" id="IPR001647">
    <property type="entry name" value="HTH_TetR"/>
</dbReference>
<dbReference type="KEGG" id="ckw:CKALI_08090"/>
<dbReference type="AlphaFoldDB" id="A0A6B8W521"/>
<dbReference type="Pfam" id="PF00440">
    <property type="entry name" value="TetR_N"/>
    <property type="match status" value="1"/>
</dbReference>
<evidence type="ECO:0000256" key="3">
    <source>
        <dbReference type="ARBA" id="ARBA00023163"/>
    </source>
</evidence>
<dbReference type="Gene3D" id="1.10.357.10">
    <property type="entry name" value="Tetracycline Repressor, domain 2"/>
    <property type="match status" value="1"/>
</dbReference>
<dbReference type="PANTHER" id="PTHR30055">
    <property type="entry name" value="HTH-TYPE TRANSCRIPTIONAL REGULATOR RUTR"/>
    <property type="match status" value="1"/>
</dbReference>
<organism evidence="6 7">
    <name type="scientific">Corynebacterium kalinowskii</name>
    <dbReference type="NCBI Taxonomy" id="2675216"/>
    <lineage>
        <taxon>Bacteria</taxon>
        <taxon>Bacillati</taxon>
        <taxon>Actinomycetota</taxon>
        <taxon>Actinomycetes</taxon>
        <taxon>Mycobacteriales</taxon>
        <taxon>Corynebacteriaceae</taxon>
        <taxon>Corynebacterium</taxon>
    </lineage>
</organism>
<dbReference type="InterPro" id="IPR050109">
    <property type="entry name" value="HTH-type_TetR-like_transc_reg"/>
</dbReference>
<dbReference type="RefSeq" id="WP_156192802.1">
    <property type="nucleotide sequence ID" value="NZ_CP046452.1"/>
</dbReference>
<feature type="domain" description="HTH tetR-type" evidence="5">
    <location>
        <begin position="10"/>
        <end position="70"/>
    </location>
</feature>
<accession>A0A6B8W521</accession>
<dbReference type="InterPro" id="IPR023772">
    <property type="entry name" value="DNA-bd_HTH_TetR-type_CS"/>
</dbReference>
<dbReference type="InterPro" id="IPR009057">
    <property type="entry name" value="Homeodomain-like_sf"/>
</dbReference>
<evidence type="ECO:0000259" key="5">
    <source>
        <dbReference type="PROSITE" id="PS50977"/>
    </source>
</evidence>
<dbReference type="EMBL" id="CP046452">
    <property type="protein sequence ID" value="QGU02478.1"/>
    <property type="molecule type" value="Genomic_DNA"/>
</dbReference>
<keyword evidence="3" id="KW-0804">Transcription</keyword>
<evidence type="ECO:0000313" key="7">
    <source>
        <dbReference type="Proteomes" id="UP000427071"/>
    </source>
</evidence>
<keyword evidence="7" id="KW-1185">Reference proteome</keyword>
<sequence length="195" mass="21075">MPRVSSEHREHMRKRIIDAAIVCIGQKGFAGTSMNDIVTEAGVSAGAVYLYFKGKSDIGLAVGRSFLTGQGLLVEELTADSLPTPAQLFTQLSEHRSEAHYLPVLATQVWAEIGRNSGMREGACDIIEQLTSRFERYFVAWFQKQGATAAQAHNRATLVVPGFIGLLQGGVLSSAMVPGSEDRYSASASMLLELL</sequence>
<keyword evidence="2 4" id="KW-0238">DNA-binding</keyword>
<dbReference type="GO" id="GO:0003700">
    <property type="term" value="F:DNA-binding transcription factor activity"/>
    <property type="evidence" value="ECO:0007669"/>
    <property type="project" value="TreeGrafter"/>
</dbReference>
<evidence type="ECO:0000256" key="4">
    <source>
        <dbReference type="PROSITE-ProRule" id="PRU00335"/>
    </source>
</evidence>
<dbReference type="PROSITE" id="PS50977">
    <property type="entry name" value="HTH_TETR_2"/>
    <property type="match status" value="1"/>
</dbReference>
<keyword evidence="1" id="KW-0805">Transcription regulation</keyword>
<evidence type="ECO:0000313" key="6">
    <source>
        <dbReference type="EMBL" id="QGU02478.1"/>
    </source>
</evidence>
<evidence type="ECO:0000256" key="1">
    <source>
        <dbReference type="ARBA" id="ARBA00023015"/>
    </source>
</evidence>
<dbReference type="Proteomes" id="UP000427071">
    <property type="component" value="Chromosome"/>
</dbReference>
<dbReference type="PROSITE" id="PS01081">
    <property type="entry name" value="HTH_TETR_1"/>
    <property type="match status" value="1"/>
</dbReference>
<dbReference type="GO" id="GO:0000976">
    <property type="term" value="F:transcription cis-regulatory region binding"/>
    <property type="evidence" value="ECO:0007669"/>
    <property type="project" value="TreeGrafter"/>
</dbReference>